<dbReference type="PROSITE" id="PS00070">
    <property type="entry name" value="ALDEHYDE_DEHYDR_CYS"/>
    <property type="match status" value="1"/>
</dbReference>
<keyword evidence="6" id="KW-1185">Reference proteome</keyword>
<comment type="similarity">
    <text evidence="3">Belongs to the aldehyde dehydrogenase family.</text>
</comment>
<sequence length="500" mass="53657">MNEFARSAEKRLCPARGGALLSAHGADTLGNFIDGDYREATGDDTFDLIDPATEEVYGTSPVSDAATVDRAFQAASKAFETWGETTPGERQLALFRIADAMEARADEFADLESLDTGKPRASLVADEILLSVDQIRFFAGEARHLQGMSAGEYLKDHTSFIRREPIGVVGQVTPWNYPLNMAVWKFAPALAAGNTTVLKPSDTTPSSTLLLAEIAAEFLPAGVLNVVTGDRTTGAAMIAHPIPQLVSITGSVRAGMAVAKAAADDLKRVHLELGGKAPVIVFDDADIPSAVAGIVAAGFFNAGQDCTAATRLLVQEGIHDEFVQALAAYARENARTGAPNDPAAFFGPVNNADQLAQVQGFLDRLPDRARVDLGGHRQGTSGYFHEATIVSGLQQDDDAVQNEIFGPVITVQKFRDEAEALRWANGVQYGLASSVWTTDHGRAMRLSKRLDFGCVWINTHIPIVAEMPHGGFKHSGYGKDLSSYGFEDYTRVKHVMSYIG</sequence>
<dbReference type="Pfam" id="PF00171">
    <property type="entry name" value="Aldedh"/>
    <property type="match status" value="1"/>
</dbReference>
<dbReference type="Gene3D" id="3.40.605.10">
    <property type="entry name" value="Aldehyde Dehydrogenase, Chain A, domain 1"/>
    <property type="match status" value="1"/>
</dbReference>
<dbReference type="InterPro" id="IPR016163">
    <property type="entry name" value="Ald_DH_C"/>
</dbReference>
<feature type="domain" description="Aldehyde dehydrogenase" evidence="4">
    <location>
        <begin position="40"/>
        <end position="495"/>
    </location>
</feature>
<organism evidence="5 6">
    <name type="scientific">Frondihabitans sucicola</name>
    <dbReference type="NCBI Taxonomy" id="1268041"/>
    <lineage>
        <taxon>Bacteria</taxon>
        <taxon>Bacillati</taxon>
        <taxon>Actinomycetota</taxon>
        <taxon>Actinomycetes</taxon>
        <taxon>Micrococcales</taxon>
        <taxon>Microbacteriaceae</taxon>
        <taxon>Frondihabitans</taxon>
    </lineage>
</organism>
<dbReference type="CDD" id="cd07092">
    <property type="entry name" value="ALDH_ABALDH-YdcW"/>
    <property type="match status" value="1"/>
</dbReference>
<dbReference type="SUPFAM" id="SSF53720">
    <property type="entry name" value="ALDH-like"/>
    <property type="match status" value="1"/>
</dbReference>
<evidence type="ECO:0000256" key="3">
    <source>
        <dbReference type="RuleBase" id="RU003345"/>
    </source>
</evidence>
<evidence type="ECO:0000313" key="6">
    <source>
        <dbReference type="Proteomes" id="UP001321486"/>
    </source>
</evidence>
<dbReference type="InterPro" id="IPR016161">
    <property type="entry name" value="Ald_DH/histidinol_DH"/>
</dbReference>
<protein>
    <submittedName>
        <fullName evidence="5">Gamma-aminobutyraldehyde dehydrogenase</fullName>
    </submittedName>
</protein>
<proteinExistence type="inferred from homology"/>
<accession>A0ABM8GUQ8</accession>
<dbReference type="Gene3D" id="3.40.309.10">
    <property type="entry name" value="Aldehyde Dehydrogenase, Chain A, domain 2"/>
    <property type="match status" value="1"/>
</dbReference>
<dbReference type="InterPro" id="IPR029510">
    <property type="entry name" value="Ald_DH_CS_GLU"/>
</dbReference>
<evidence type="ECO:0000313" key="5">
    <source>
        <dbReference type="EMBL" id="BDZ52208.1"/>
    </source>
</evidence>
<dbReference type="InterPro" id="IPR015657">
    <property type="entry name" value="Aminobutyraldehyde_DH"/>
</dbReference>
<feature type="active site" evidence="2">
    <location>
        <position position="272"/>
    </location>
</feature>
<dbReference type="EMBL" id="AP027732">
    <property type="protein sequence ID" value="BDZ52208.1"/>
    <property type="molecule type" value="Genomic_DNA"/>
</dbReference>
<dbReference type="InterPro" id="IPR016162">
    <property type="entry name" value="Ald_DH_N"/>
</dbReference>
<dbReference type="InterPro" id="IPR015590">
    <property type="entry name" value="Aldehyde_DH_dom"/>
</dbReference>
<name>A0ABM8GUQ8_9MICO</name>
<dbReference type="NCBIfam" id="NF010000">
    <property type="entry name" value="PRK13473.1"/>
    <property type="match status" value="1"/>
</dbReference>
<gene>
    <name evidence="5" type="primary">betB</name>
    <name evidence="5" type="ORF">GCM10025867_44490</name>
</gene>
<dbReference type="InterPro" id="IPR016160">
    <property type="entry name" value="Ald_DH_CS_CYS"/>
</dbReference>
<evidence type="ECO:0000256" key="1">
    <source>
        <dbReference type="ARBA" id="ARBA00023002"/>
    </source>
</evidence>
<dbReference type="PROSITE" id="PS00687">
    <property type="entry name" value="ALDEHYDE_DEHYDR_GLU"/>
    <property type="match status" value="1"/>
</dbReference>
<keyword evidence="1 3" id="KW-0560">Oxidoreductase</keyword>
<dbReference type="Proteomes" id="UP001321486">
    <property type="component" value="Chromosome"/>
</dbReference>
<dbReference type="PANTHER" id="PTHR11699">
    <property type="entry name" value="ALDEHYDE DEHYDROGENASE-RELATED"/>
    <property type="match status" value="1"/>
</dbReference>
<reference evidence="6" key="1">
    <citation type="journal article" date="2019" name="Int. J. Syst. Evol. Microbiol.">
        <title>The Global Catalogue of Microorganisms (GCM) 10K type strain sequencing project: providing services to taxonomists for standard genome sequencing and annotation.</title>
        <authorList>
            <consortium name="The Broad Institute Genomics Platform"/>
            <consortium name="The Broad Institute Genome Sequencing Center for Infectious Disease"/>
            <person name="Wu L."/>
            <person name="Ma J."/>
        </authorList>
    </citation>
    <scope>NUCLEOTIDE SEQUENCE [LARGE SCALE GENOMIC DNA]</scope>
    <source>
        <strain evidence="6">NBRC 108728</strain>
    </source>
</reference>
<evidence type="ECO:0000259" key="4">
    <source>
        <dbReference type="Pfam" id="PF00171"/>
    </source>
</evidence>
<evidence type="ECO:0000256" key="2">
    <source>
        <dbReference type="PROSITE-ProRule" id="PRU10007"/>
    </source>
</evidence>